<gene>
    <name evidence="2" type="ORF">EYB53_000935</name>
</gene>
<keyword evidence="1" id="KW-0812">Transmembrane</keyword>
<dbReference type="EMBL" id="SIJK02000001">
    <property type="protein sequence ID" value="MBP1464261.1"/>
    <property type="molecule type" value="Genomic_DNA"/>
</dbReference>
<keyword evidence="3" id="KW-1185">Reference proteome</keyword>
<organism evidence="2 3">
    <name type="scientific">Candidatus Chloroploca mongolica</name>
    <dbReference type="NCBI Taxonomy" id="2528176"/>
    <lineage>
        <taxon>Bacteria</taxon>
        <taxon>Bacillati</taxon>
        <taxon>Chloroflexota</taxon>
        <taxon>Chloroflexia</taxon>
        <taxon>Chloroflexales</taxon>
        <taxon>Chloroflexineae</taxon>
        <taxon>Oscillochloridaceae</taxon>
        <taxon>Candidatus Chloroploca</taxon>
    </lineage>
</organism>
<evidence type="ECO:0000313" key="2">
    <source>
        <dbReference type="EMBL" id="MBP1464261.1"/>
    </source>
</evidence>
<evidence type="ECO:0008006" key="4">
    <source>
        <dbReference type="Google" id="ProtNLM"/>
    </source>
</evidence>
<proteinExistence type="predicted"/>
<evidence type="ECO:0000256" key="1">
    <source>
        <dbReference type="SAM" id="Phobius"/>
    </source>
</evidence>
<reference evidence="2 3" key="1">
    <citation type="submission" date="2021-03" db="EMBL/GenBank/DDBJ databases">
        <authorList>
            <person name="Grouzdev D.S."/>
        </authorList>
    </citation>
    <scope>NUCLEOTIDE SEQUENCE [LARGE SCALE GENOMIC DNA]</scope>
    <source>
        <strain evidence="2 3">M50-1</strain>
    </source>
</reference>
<keyword evidence="1" id="KW-0472">Membrane</keyword>
<feature type="transmembrane region" description="Helical" evidence="1">
    <location>
        <begin position="6"/>
        <end position="24"/>
    </location>
</feature>
<accession>A0ABS4D499</accession>
<dbReference type="RefSeq" id="WP_135475771.1">
    <property type="nucleotide sequence ID" value="NZ_SIJK02000001.1"/>
</dbReference>
<comment type="caution">
    <text evidence="2">The sequence shown here is derived from an EMBL/GenBank/DDBJ whole genome shotgun (WGS) entry which is preliminary data.</text>
</comment>
<evidence type="ECO:0000313" key="3">
    <source>
        <dbReference type="Proteomes" id="UP001193081"/>
    </source>
</evidence>
<name>A0ABS4D499_9CHLR</name>
<dbReference type="Proteomes" id="UP001193081">
    <property type="component" value="Unassembled WGS sequence"/>
</dbReference>
<keyword evidence="1" id="KW-1133">Transmembrane helix</keyword>
<sequence length="167" mass="18568">MDGTVVLIMIVGALSLLALTVWMLNRAWGENFPGSGGTLPSELLDQYQVTTRHRPQVEPALHEDDLSSWWADDDDEQDHVPAGSPASEMVEITHTAVRQAILTSLERGGSPYATFFIQDGDKVYLALYRIHDPAQRATAQRVVEGLNEGSLNAFSLMETLRHLRPER</sequence>
<protein>
    <recommendedName>
        <fullName evidence="4">SPOR domain-containing protein</fullName>
    </recommendedName>
</protein>